<dbReference type="EMBL" id="DROP01000125">
    <property type="protein sequence ID" value="HHI88674.1"/>
    <property type="molecule type" value="Genomic_DNA"/>
</dbReference>
<feature type="region of interest" description="Disordered" evidence="1">
    <location>
        <begin position="68"/>
        <end position="89"/>
    </location>
</feature>
<feature type="domain" description="FecR N-terminal" evidence="3">
    <location>
        <begin position="13"/>
        <end position="53"/>
    </location>
</feature>
<sequence>MSSKKNIRDEILERARAWHVRLSNEQSSQEDWMEFTDWLEADPAHVAAYDAVELAIADVLASPAPVAAKTQRAANDTSERPEPSELSDNVVPLSRVRHQAPRKAAVWMGRIVAIAAVLVAALVVINRTDIFSPEAQAVQYATNIGEQRNVVLADGTQIVLNTNTRLSVKMDKASRK</sequence>
<gene>
    <name evidence="4" type="ORF">ENK01_01860</name>
</gene>
<dbReference type="PANTHER" id="PTHR30273">
    <property type="entry name" value="PERIPLASMIC SIGNAL SENSOR AND SIGMA FACTOR ACTIVATOR FECR-RELATED"/>
    <property type="match status" value="1"/>
</dbReference>
<keyword evidence="2" id="KW-1133">Transmembrane helix</keyword>
<accession>A0A7V5NWQ0</accession>
<comment type="caution">
    <text evidence="4">The sequence shown here is derived from an EMBL/GenBank/DDBJ whole genome shotgun (WGS) entry which is preliminary data.</text>
</comment>
<dbReference type="AlphaFoldDB" id="A0A7V5NWQ0"/>
<feature type="non-terminal residue" evidence="4">
    <location>
        <position position="176"/>
    </location>
</feature>
<keyword evidence="2" id="KW-0812">Transmembrane</keyword>
<evidence type="ECO:0000256" key="1">
    <source>
        <dbReference type="SAM" id="MobiDB-lite"/>
    </source>
</evidence>
<dbReference type="GO" id="GO:0016989">
    <property type="term" value="F:sigma factor antagonist activity"/>
    <property type="evidence" value="ECO:0007669"/>
    <property type="project" value="TreeGrafter"/>
</dbReference>
<dbReference type="Gene3D" id="2.60.120.1440">
    <property type="match status" value="1"/>
</dbReference>
<protein>
    <submittedName>
        <fullName evidence="4">DUF4880 domain-containing protein</fullName>
    </submittedName>
</protein>
<reference evidence="4" key="1">
    <citation type="journal article" date="2020" name="mSystems">
        <title>Genome- and Community-Level Interaction Insights into Carbon Utilization and Element Cycling Functions of Hydrothermarchaeota in Hydrothermal Sediment.</title>
        <authorList>
            <person name="Zhou Z."/>
            <person name="Liu Y."/>
            <person name="Xu W."/>
            <person name="Pan J."/>
            <person name="Luo Z.H."/>
            <person name="Li M."/>
        </authorList>
    </citation>
    <scope>NUCLEOTIDE SEQUENCE [LARGE SCALE GENOMIC DNA]</scope>
    <source>
        <strain evidence="4">HyVt-538</strain>
    </source>
</reference>
<name>A0A7V5NWQ0_9PROT</name>
<organism evidence="4">
    <name type="scientific">Hellea balneolensis</name>
    <dbReference type="NCBI Taxonomy" id="287478"/>
    <lineage>
        <taxon>Bacteria</taxon>
        <taxon>Pseudomonadati</taxon>
        <taxon>Pseudomonadota</taxon>
        <taxon>Alphaproteobacteria</taxon>
        <taxon>Maricaulales</taxon>
        <taxon>Robiginitomaculaceae</taxon>
        <taxon>Hellea</taxon>
    </lineage>
</organism>
<evidence type="ECO:0000313" key="4">
    <source>
        <dbReference type="EMBL" id="HHI88674.1"/>
    </source>
</evidence>
<proteinExistence type="predicted"/>
<feature type="transmembrane region" description="Helical" evidence="2">
    <location>
        <begin position="104"/>
        <end position="125"/>
    </location>
</feature>
<dbReference type="Pfam" id="PF16220">
    <property type="entry name" value="DUF4880"/>
    <property type="match status" value="1"/>
</dbReference>
<dbReference type="InterPro" id="IPR032623">
    <property type="entry name" value="FecR_N"/>
</dbReference>
<evidence type="ECO:0000256" key="2">
    <source>
        <dbReference type="SAM" id="Phobius"/>
    </source>
</evidence>
<evidence type="ECO:0000259" key="3">
    <source>
        <dbReference type="Pfam" id="PF16220"/>
    </source>
</evidence>
<dbReference type="PANTHER" id="PTHR30273:SF2">
    <property type="entry name" value="PROTEIN FECR"/>
    <property type="match status" value="1"/>
</dbReference>
<keyword evidence="2" id="KW-0472">Membrane</keyword>
<dbReference type="InterPro" id="IPR012373">
    <property type="entry name" value="Ferrdict_sens_TM"/>
</dbReference>
<dbReference type="Proteomes" id="UP000885806">
    <property type="component" value="Unassembled WGS sequence"/>
</dbReference>